<proteinExistence type="evidence at transcript level"/>
<keyword evidence="1" id="KW-0732">Signal</keyword>
<feature type="domain" description="SRS" evidence="2">
    <location>
        <begin position="170"/>
        <end position="281"/>
    </location>
</feature>
<evidence type="ECO:0000313" key="3">
    <source>
        <dbReference type="EMBL" id="AAO85715.1"/>
    </source>
</evidence>
<dbReference type="Pfam" id="PF04092">
    <property type="entry name" value="SAG"/>
    <property type="match status" value="2"/>
</dbReference>
<feature type="chain" id="PRO_5004300402" evidence="1">
    <location>
        <begin position="22"/>
        <end position="319"/>
    </location>
</feature>
<name>Q86M53_NEOCA</name>
<dbReference type="InterPro" id="IPR007226">
    <property type="entry name" value="SRS_dom"/>
</dbReference>
<dbReference type="AlphaFoldDB" id="Q86M53"/>
<feature type="domain" description="SRS" evidence="2">
    <location>
        <begin position="40"/>
        <end position="159"/>
    </location>
</feature>
<sequence>MFPRAVRRAVSVGVFAAPALVAFFDCGTMASEKSPLLVNQVVTCDNEEKSSVAVLLSPKLNHITLKCPDNSTAVPAALGYPTNRTVCPAESGGQTCTGKEIPLESLLPGANDSWWSGVDIKTGVKLTIPEASFPTTSKSFDVGCVSTHASKSRMVTVTVPPRASSLVNGVAMCSYGANETLGPITLSEGGSSTMTLVCGTDGKPVPPDPKQVCSGTTVKDCKAKPFTDVFPKFSADWWQGKPDTKDGAKLTIKKGGFPPKEEKFTLGCKSVSSPEVYCTVQAEAKSASAGIKSSAENVGCVSLFAVTIELVGSIAAGVA</sequence>
<protein>
    <submittedName>
        <fullName evidence="3">Putative surface antigen protein 1</fullName>
    </submittedName>
</protein>
<evidence type="ECO:0000259" key="2">
    <source>
        <dbReference type="Pfam" id="PF04092"/>
    </source>
</evidence>
<reference evidence="3" key="1">
    <citation type="journal article" date="2003" name="Vet. Parasitol.">
        <title>Sequence comparison of Sarcocystis neurona surface antigen from multiple isolates.</title>
        <authorList>
            <person name="Hyun C."/>
            <person name="Gupta G.D."/>
            <person name="Marsh A.E."/>
        </authorList>
    </citation>
    <scope>NUCLEOTIDE SEQUENCE</scope>
</reference>
<dbReference type="EMBL" id="AF480855">
    <property type="protein sequence ID" value="AAO85715.1"/>
    <property type="molecule type" value="mRNA"/>
</dbReference>
<dbReference type="SUPFAM" id="SSF74877">
    <property type="entry name" value="Major surface antigen p30, SAG1"/>
    <property type="match status" value="2"/>
</dbReference>
<evidence type="ECO:0000256" key="1">
    <source>
        <dbReference type="SAM" id="SignalP"/>
    </source>
</evidence>
<accession>Q86M53</accession>
<dbReference type="GO" id="GO:0016020">
    <property type="term" value="C:membrane"/>
    <property type="evidence" value="ECO:0007669"/>
    <property type="project" value="InterPro"/>
</dbReference>
<dbReference type="InterPro" id="IPR036755">
    <property type="entry name" value="SRS_dom_sf"/>
</dbReference>
<dbReference type="VEuPathDB" id="ToxoDB:NCLIV_033230"/>
<organism evidence="3">
    <name type="scientific">Neospora caninum</name>
    <name type="common">Coccidian parasite</name>
    <dbReference type="NCBI Taxonomy" id="29176"/>
    <lineage>
        <taxon>Eukaryota</taxon>
        <taxon>Sar</taxon>
        <taxon>Alveolata</taxon>
        <taxon>Apicomplexa</taxon>
        <taxon>Conoidasida</taxon>
        <taxon>Coccidia</taxon>
        <taxon>Eucoccidiorida</taxon>
        <taxon>Eimeriorina</taxon>
        <taxon>Sarcocystidae</taxon>
        <taxon>Neospora</taxon>
    </lineage>
</organism>
<gene>
    <name evidence="3" type="primary">SAG1</name>
</gene>
<dbReference type="PRINTS" id="PR01801">
    <property type="entry name" value="SURFCEANTIGN"/>
</dbReference>
<dbReference type="Gene3D" id="2.60.40.1320">
    <property type="entry name" value="SRS domain"/>
    <property type="match status" value="2"/>
</dbReference>
<dbReference type="InterPro" id="IPR028352">
    <property type="entry name" value="Surface_antig_SAG1"/>
</dbReference>
<feature type="signal peptide" evidence="1">
    <location>
        <begin position="1"/>
        <end position="21"/>
    </location>
</feature>